<dbReference type="PANTHER" id="PTHR43046:SF14">
    <property type="entry name" value="MUTT_NUDIX FAMILY PROTEIN"/>
    <property type="match status" value="1"/>
</dbReference>
<evidence type="ECO:0000259" key="3">
    <source>
        <dbReference type="PROSITE" id="PS51462"/>
    </source>
</evidence>
<dbReference type="EMBL" id="CP095073">
    <property type="protein sequence ID" value="UOQ44809.1"/>
    <property type="molecule type" value="Genomic_DNA"/>
</dbReference>
<dbReference type="Gene3D" id="3.90.79.10">
    <property type="entry name" value="Nucleoside Triphosphate Pyrophosphohydrolase"/>
    <property type="match status" value="1"/>
</dbReference>
<evidence type="ECO:0000256" key="1">
    <source>
        <dbReference type="ARBA" id="ARBA00001946"/>
    </source>
</evidence>
<evidence type="ECO:0000313" key="5">
    <source>
        <dbReference type="Proteomes" id="UP000831787"/>
    </source>
</evidence>
<accession>A0ABY4EKX3</accession>
<dbReference type="InterPro" id="IPR000086">
    <property type="entry name" value="NUDIX_hydrolase_dom"/>
</dbReference>
<name>A0ABY4EKX3_9BACI</name>
<feature type="domain" description="Nudix hydrolase" evidence="3">
    <location>
        <begin position="10"/>
        <end position="143"/>
    </location>
</feature>
<sequence>MDIRFQKAGMKFNFRAVGVLVEQEHVLAHKLIGENHWSLPGGGVELGEPSSESVVRELKEELGIDVKAIRMPWVVENFFEYKGTPVHEIGMYFLLETEEEHVRKGPFLGLEGDQLIYEWIPLEQCGQVNLQPEFLAAELTKIPESTEHVTVKHRVLK</sequence>
<dbReference type="InterPro" id="IPR015797">
    <property type="entry name" value="NUDIX_hydrolase-like_dom_sf"/>
</dbReference>
<keyword evidence="2" id="KW-0378">Hydrolase</keyword>
<keyword evidence="5" id="KW-1185">Reference proteome</keyword>
<evidence type="ECO:0000313" key="4">
    <source>
        <dbReference type="EMBL" id="UOQ44809.1"/>
    </source>
</evidence>
<organism evidence="4 5">
    <name type="scientific">Halobacillus salinarum</name>
    <dbReference type="NCBI Taxonomy" id="2932257"/>
    <lineage>
        <taxon>Bacteria</taxon>
        <taxon>Bacillati</taxon>
        <taxon>Bacillota</taxon>
        <taxon>Bacilli</taxon>
        <taxon>Bacillales</taxon>
        <taxon>Bacillaceae</taxon>
        <taxon>Halobacillus</taxon>
    </lineage>
</organism>
<protein>
    <submittedName>
        <fullName evidence="4">NUDIX domain-containing protein</fullName>
    </submittedName>
</protein>
<proteinExistence type="predicted"/>
<reference evidence="4 5" key="1">
    <citation type="submission" date="2022-04" db="EMBL/GenBank/DDBJ databases">
        <title>Halobacillus sp. isolated from saltern.</title>
        <authorList>
            <person name="Won M."/>
            <person name="Lee C.-M."/>
            <person name="Woen H.-Y."/>
            <person name="Kwon S.-W."/>
        </authorList>
    </citation>
    <scope>NUCLEOTIDE SEQUENCE [LARGE SCALE GENOMIC DNA]</scope>
    <source>
        <strain evidence="4 5">SSBR10-3</strain>
    </source>
</reference>
<gene>
    <name evidence="4" type="ORF">MUN89_02315</name>
</gene>
<dbReference type="InterPro" id="IPR020476">
    <property type="entry name" value="Nudix_hydrolase"/>
</dbReference>
<dbReference type="PROSITE" id="PS51462">
    <property type="entry name" value="NUDIX"/>
    <property type="match status" value="1"/>
</dbReference>
<dbReference type="CDD" id="cd04688">
    <property type="entry name" value="NUDIX_Hydrolase"/>
    <property type="match status" value="1"/>
</dbReference>
<dbReference type="Proteomes" id="UP000831787">
    <property type="component" value="Chromosome"/>
</dbReference>
<evidence type="ECO:0000256" key="2">
    <source>
        <dbReference type="ARBA" id="ARBA00022801"/>
    </source>
</evidence>
<dbReference type="PANTHER" id="PTHR43046">
    <property type="entry name" value="GDP-MANNOSE MANNOSYL HYDROLASE"/>
    <property type="match status" value="1"/>
</dbReference>
<comment type="cofactor">
    <cofactor evidence="1">
        <name>Mg(2+)</name>
        <dbReference type="ChEBI" id="CHEBI:18420"/>
    </cofactor>
</comment>
<dbReference type="Pfam" id="PF00293">
    <property type="entry name" value="NUDIX"/>
    <property type="match status" value="1"/>
</dbReference>
<dbReference type="RefSeq" id="WP_244711063.1">
    <property type="nucleotide sequence ID" value="NZ_CP095073.1"/>
</dbReference>
<dbReference type="PRINTS" id="PR00502">
    <property type="entry name" value="NUDIXFAMILY"/>
</dbReference>
<dbReference type="SUPFAM" id="SSF55811">
    <property type="entry name" value="Nudix"/>
    <property type="match status" value="1"/>
</dbReference>